<dbReference type="PROSITE" id="PS00871">
    <property type="entry name" value="CLPAB_2"/>
    <property type="match status" value="1"/>
</dbReference>
<evidence type="ECO:0000256" key="3">
    <source>
        <dbReference type="ARBA" id="ARBA00023186"/>
    </source>
</evidence>
<feature type="domain" description="AAA+ ATPase" evidence="6">
    <location>
        <begin position="442"/>
        <end position="594"/>
    </location>
</feature>
<dbReference type="PRINTS" id="PR00300">
    <property type="entry name" value="CLPPROTEASEA"/>
</dbReference>
<dbReference type="Gene3D" id="3.40.50.300">
    <property type="entry name" value="P-loop containing nucleotide triphosphate hydrolases"/>
    <property type="match status" value="2"/>
</dbReference>
<dbReference type="InterPro" id="IPR050130">
    <property type="entry name" value="ClpA_ClpB"/>
</dbReference>
<dbReference type="Gene3D" id="4.10.860.10">
    <property type="entry name" value="UVR domain"/>
    <property type="match status" value="1"/>
</dbReference>
<keyword evidence="8" id="KW-0378">Hydrolase</keyword>
<dbReference type="InterPro" id="IPR027417">
    <property type="entry name" value="P-loop_NTPase"/>
</dbReference>
<dbReference type="InterPro" id="IPR003959">
    <property type="entry name" value="ATPase_AAA_core"/>
</dbReference>
<dbReference type="AlphaFoldDB" id="A0A564SZW8"/>
<dbReference type="GO" id="GO:0016887">
    <property type="term" value="F:ATP hydrolysis activity"/>
    <property type="evidence" value="ECO:0007669"/>
    <property type="project" value="InterPro"/>
</dbReference>
<dbReference type="Gene3D" id="1.10.8.60">
    <property type="match status" value="2"/>
</dbReference>
<dbReference type="PANTHER" id="PTHR11638:SF188">
    <property type="entry name" value="ATP-DEPENDENT CLP PROTEASE ATP-BINDING SUBUNIT CLPL"/>
    <property type="match status" value="1"/>
</dbReference>
<dbReference type="GO" id="GO:0006508">
    <property type="term" value="P:proteolysis"/>
    <property type="evidence" value="ECO:0007669"/>
    <property type="project" value="UniProtKB-KW"/>
</dbReference>
<dbReference type="GO" id="GO:0005737">
    <property type="term" value="C:cytoplasm"/>
    <property type="evidence" value="ECO:0007669"/>
    <property type="project" value="TreeGrafter"/>
</dbReference>
<evidence type="ECO:0000256" key="5">
    <source>
        <dbReference type="SAM" id="MobiDB-lite"/>
    </source>
</evidence>
<evidence type="ECO:0000256" key="4">
    <source>
        <dbReference type="SAM" id="Coils"/>
    </source>
</evidence>
<reference evidence="8 9" key="1">
    <citation type="submission" date="2019-07" db="EMBL/GenBank/DDBJ databases">
        <authorList>
            <person name="Hibberd C M."/>
            <person name="Gehrig L. J."/>
            <person name="Chang H.-W."/>
            <person name="Venkatesh S."/>
        </authorList>
    </citation>
    <scope>NUCLEOTIDE SEQUENCE [LARGE SCALE GENOMIC DNA]</scope>
    <source>
        <strain evidence="8">Streptococcus_salivarius_SS_Bg39</strain>
    </source>
</reference>
<feature type="domain" description="AAA+ ATPase" evidence="6">
    <location>
        <begin position="111"/>
        <end position="258"/>
    </location>
</feature>
<dbReference type="InterPro" id="IPR041546">
    <property type="entry name" value="ClpA/ClpB_AAA_lid"/>
</dbReference>
<dbReference type="PANTHER" id="PTHR11638">
    <property type="entry name" value="ATP-DEPENDENT CLP PROTEASE"/>
    <property type="match status" value="1"/>
</dbReference>
<dbReference type="InterPro" id="IPR001270">
    <property type="entry name" value="ClpA/B"/>
</dbReference>
<dbReference type="InterPro" id="IPR003593">
    <property type="entry name" value="AAA+_ATPase"/>
</dbReference>
<gene>
    <name evidence="8" type="primary">clpC_2</name>
    <name evidence="8" type="ORF">SSSS39_01244</name>
</gene>
<sequence length="701" mass="77394">MNNNFNNMDDLFNQLMGNMGGYRSENRRYMINGREVTPEEFAIYRQTGQLPGNEGEAVNPTQQQGKGPKQDGILAKLGRNLTEEAREGKLDPVIGRNKEIQEACEILARRTKNNPVLVGDAGVGKTAVVEGLAQAIVNGDVPAAIKNKEIISIDISGLEAGTQYRGSFEENIQNLVNEVKEAGNIILFFDEIHQILGAGSTGDGQGSKGLADILKPALSRGELTVIGATTQDEYRNTILKNAALARRFNEVKVNAPSAEDTFKILQGIRDLYEKHHNVILPDDVLKVAVDFSVQYIPQRSLPDKAIDLVDVTAAHLAAQHPVTDVNAVEHEIEEEKAKQEAAAAKEDYEAALNAKVRIEELEKKIANHTEDLKVTATVNDVAESVERMTGIPVSQMGATDIERLKDMGHRLQTKVIGQDKAVEAVARAIRRNRAGFDEGNRPIGSFLFVGPTGVGKTELAKQLALDMFGTKDAIIRLDMSEYSDRTAVSKLIGTTAGYVGYDDNSNTLTERVRRNPYSIVLLDEIEKADPQVITLLLQVLDDGRLTDGQGNTVNFKNTVIIATSNAGFGYEANLTEDADKPELMDRLKPFFRPEFLNRFNAVIEFSHLSKEDLSKIVDLMLVEVNKTLSKKDIDLAVSEAAKEYMTEEGYDEVMGVRPLRRVVEQQIRDKVTDFHLDNLDAKHLEADMEDGVLVIKEKDAK</sequence>
<keyword evidence="3" id="KW-0143">Chaperone</keyword>
<organism evidence="8 9">
    <name type="scientific">Streptococcus vestibularis</name>
    <dbReference type="NCBI Taxonomy" id="1343"/>
    <lineage>
        <taxon>Bacteria</taxon>
        <taxon>Bacillati</taxon>
        <taxon>Bacillota</taxon>
        <taxon>Bacilli</taxon>
        <taxon>Lactobacillales</taxon>
        <taxon>Streptococcaceae</taxon>
        <taxon>Streptococcus</taxon>
    </lineage>
</organism>
<dbReference type="GO" id="GO:0005524">
    <property type="term" value="F:ATP binding"/>
    <property type="evidence" value="ECO:0007669"/>
    <property type="project" value="UniProtKB-KW"/>
</dbReference>
<evidence type="ECO:0000313" key="8">
    <source>
        <dbReference type="EMBL" id="VUX00483.1"/>
    </source>
</evidence>
<evidence type="ECO:0000256" key="2">
    <source>
        <dbReference type="ARBA" id="ARBA00022840"/>
    </source>
</evidence>
<protein>
    <submittedName>
        <fullName evidence="8">Putative ATP-dependent Clp protease ATP-binding subunit</fullName>
    </submittedName>
</protein>
<evidence type="ECO:0000259" key="6">
    <source>
        <dbReference type="SMART" id="SM00382"/>
    </source>
</evidence>
<feature type="region of interest" description="Disordered" evidence="5">
    <location>
        <begin position="50"/>
        <end position="71"/>
    </location>
</feature>
<dbReference type="Pfam" id="PF10431">
    <property type="entry name" value="ClpB_D2-small"/>
    <property type="match status" value="1"/>
</dbReference>
<evidence type="ECO:0000256" key="1">
    <source>
        <dbReference type="ARBA" id="ARBA00022741"/>
    </source>
</evidence>
<accession>A0A564SZW8</accession>
<dbReference type="SMART" id="SM00382">
    <property type="entry name" value="AAA"/>
    <property type="match status" value="2"/>
</dbReference>
<dbReference type="GO" id="GO:0034605">
    <property type="term" value="P:cellular response to heat"/>
    <property type="evidence" value="ECO:0007669"/>
    <property type="project" value="TreeGrafter"/>
</dbReference>
<keyword evidence="4" id="KW-0175">Coiled coil</keyword>
<dbReference type="SMART" id="SM01086">
    <property type="entry name" value="ClpB_D2-small"/>
    <property type="match status" value="1"/>
</dbReference>
<dbReference type="Proteomes" id="UP000380217">
    <property type="component" value="Unassembled WGS sequence"/>
</dbReference>
<dbReference type="InterPro" id="IPR019489">
    <property type="entry name" value="Clp_ATPase_C"/>
</dbReference>
<evidence type="ECO:0000259" key="7">
    <source>
        <dbReference type="SMART" id="SM01086"/>
    </source>
</evidence>
<dbReference type="InterPro" id="IPR028299">
    <property type="entry name" value="ClpA/B_CS2"/>
</dbReference>
<dbReference type="CDD" id="cd19499">
    <property type="entry name" value="RecA-like_ClpB_Hsp104-like"/>
    <property type="match status" value="1"/>
</dbReference>
<name>A0A564SZW8_STRVE</name>
<dbReference type="GO" id="GO:0008233">
    <property type="term" value="F:peptidase activity"/>
    <property type="evidence" value="ECO:0007669"/>
    <property type="project" value="UniProtKB-KW"/>
</dbReference>
<keyword evidence="8" id="KW-0645">Protease</keyword>
<dbReference type="EMBL" id="CABHNJ010000022">
    <property type="protein sequence ID" value="VUX00483.1"/>
    <property type="molecule type" value="Genomic_DNA"/>
</dbReference>
<dbReference type="Pfam" id="PF07724">
    <property type="entry name" value="AAA_2"/>
    <property type="match status" value="1"/>
</dbReference>
<feature type="coiled-coil region" evidence="4">
    <location>
        <begin position="325"/>
        <end position="378"/>
    </location>
</feature>
<dbReference type="RefSeq" id="WP_154864261.1">
    <property type="nucleotide sequence ID" value="NZ_CABHNJ010000022.1"/>
</dbReference>
<dbReference type="Pfam" id="PF17871">
    <property type="entry name" value="AAA_lid_9"/>
    <property type="match status" value="1"/>
</dbReference>
<evidence type="ECO:0000313" key="9">
    <source>
        <dbReference type="Proteomes" id="UP000380217"/>
    </source>
</evidence>
<dbReference type="CDD" id="cd00009">
    <property type="entry name" value="AAA"/>
    <property type="match status" value="1"/>
</dbReference>
<dbReference type="FunFam" id="3.40.50.300:FF:000025">
    <property type="entry name" value="ATP-dependent Clp protease subunit"/>
    <property type="match status" value="1"/>
</dbReference>
<keyword evidence="2 8" id="KW-0067">ATP-binding</keyword>
<feature type="domain" description="Clp ATPase C-terminal" evidence="7">
    <location>
        <begin position="608"/>
        <end position="695"/>
    </location>
</feature>
<keyword evidence="1" id="KW-0547">Nucleotide-binding</keyword>
<dbReference type="SUPFAM" id="SSF52540">
    <property type="entry name" value="P-loop containing nucleoside triphosphate hydrolases"/>
    <property type="match status" value="2"/>
</dbReference>
<dbReference type="Pfam" id="PF00004">
    <property type="entry name" value="AAA"/>
    <property type="match status" value="1"/>
</dbReference>
<proteinExistence type="predicted"/>